<evidence type="ECO:0000313" key="2">
    <source>
        <dbReference type="Proteomes" id="UP001202328"/>
    </source>
</evidence>
<reference evidence="1" key="1">
    <citation type="submission" date="2022-04" db="EMBL/GenBank/DDBJ databases">
        <title>A functionally conserved STORR gene fusion in Papaver species that diverged 16.8 million years ago.</title>
        <authorList>
            <person name="Catania T."/>
        </authorList>
    </citation>
    <scope>NUCLEOTIDE SEQUENCE</scope>
    <source>
        <strain evidence="1">S-188037</strain>
    </source>
</reference>
<comment type="caution">
    <text evidence="1">The sequence shown here is derived from an EMBL/GenBank/DDBJ whole genome shotgun (WGS) entry which is preliminary data.</text>
</comment>
<keyword evidence="2" id="KW-1185">Reference proteome</keyword>
<dbReference type="EMBL" id="JAJJMB010017331">
    <property type="protein sequence ID" value="KAI3839705.1"/>
    <property type="molecule type" value="Genomic_DNA"/>
</dbReference>
<organism evidence="1 2">
    <name type="scientific">Papaver atlanticum</name>
    <dbReference type="NCBI Taxonomy" id="357466"/>
    <lineage>
        <taxon>Eukaryota</taxon>
        <taxon>Viridiplantae</taxon>
        <taxon>Streptophyta</taxon>
        <taxon>Embryophyta</taxon>
        <taxon>Tracheophyta</taxon>
        <taxon>Spermatophyta</taxon>
        <taxon>Magnoliopsida</taxon>
        <taxon>Ranunculales</taxon>
        <taxon>Papaveraceae</taxon>
        <taxon>Papaveroideae</taxon>
        <taxon>Papaver</taxon>
    </lineage>
</organism>
<evidence type="ECO:0000313" key="1">
    <source>
        <dbReference type="EMBL" id="KAI3839705.1"/>
    </source>
</evidence>
<name>A0AAD4RXA8_9MAGN</name>
<dbReference type="AlphaFoldDB" id="A0AAD4RXA8"/>
<proteinExistence type="predicted"/>
<gene>
    <name evidence="1" type="ORF">MKW98_010010</name>
</gene>
<sequence>MPPSLGWDQQRSSLGTLHGLYTVYTRQPPPHPWLQPNHGTHKGFVLIDPSKDRLRYLGTQSCVGKVIVNQPPTDYVESLVSLGSHTYVIRGVNPMQVRSRVFQRSCRVAS</sequence>
<dbReference type="Proteomes" id="UP001202328">
    <property type="component" value="Unassembled WGS sequence"/>
</dbReference>
<protein>
    <submittedName>
        <fullName evidence="1">Uncharacterized protein</fullName>
    </submittedName>
</protein>
<accession>A0AAD4RXA8</accession>